<evidence type="ECO:0000259" key="5">
    <source>
        <dbReference type="PROSITE" id="PS51742"/>
    </source>
</evidence>
<organism evidence="6 7">
    <name type="scientific">Papaver nudicaule</name>
    <name type="common">Iceland poppy</name>
    <dbReference type="NCBI Taxonomy" id="74823"/>
    <lineage>
        <taxon>Eukaryota</taxon>
        <taxon>Viridiplantae</taxon>
        <taxon>Streptophyta</taxon>
        <taxon>Embryophyta</taxon>
        <taxon>Tracheophyta</taxon>
        <taxon>Spermatophyta</taxon>
        <taxon>Magnoliopsida</taxon>
        <taxon>Ranunculales</taxon>
        <taxon>Papaveraceae</taxon>
        <taxon>Papaveroideae</taxon>
        <taxon>Papaver</taxon>
    </lineage>
</organism>
<feature type="compositionally biased region" description="Low complexity" evidence="4">
    <location>
        <begin position="363"/>
        <end position="375"/>
    </location>
</feature>
<feature type="compositionally biased region" description="Gly residues" evidence="4">
    <location>
        <begin position="34"/>
        <end position="43"/>
    </location>
</feature>
<comment type="caution">
    <text evidence="6">The sequence shown here is derived from an EMBL/GenBank/DDBJ whole genome shotgun (WGS) entry which is preliminary data.</text>
</comment>
<dbReference type="PROSITE" id="PS51742">
    <property type="entry name" value="PPC"/>
    <property type="match status" value="1"/>
</dbReference>
<evidence type="ECO:0000313" key="7">
    <source>
        <dbReference type="Proteomes" id="UP001177140"/>
    </source>
</evidence>
<dbReference type="Pfam" id="PF03479">
    <property type="entry name" value="PCC"/>
    <property type="match status" value="1"/>
</dbReference>
<name>A0AA41V0V7_PAPNU</name>
<evidence type="ECO:0000256" key="4">
    <source>
        <dbReference type="SAM" id="MobiDB-lite"/>
    </source>
</evidence>
<dbReference type="InterPro" id="IPR039605">
    <property type="entry name" value="AHL"/>
</dbReference>
<protein>
    <recommendedName>
        <fullName evidence="3">AT-hook motif nuclear-localized protein</fullName>
    </recommendedName>
</protein>
<feature type="region of interest" description="Disordered" evidence="4">
    <location>
        <begin position="1"/>
        <end position="47"/>
    </location>
</feature>
<feature type="compositionally biased region" description="Gly residues" evidence="4">
    <location>
        <begin position="73"/>
        <end position="85"/>
    </location>
</feature>
<keyword evidence="3" id="KW-0238">DNA-binding</keyword>
<dbReference type="GO" id="GO:0003680">
    <property type="term" value="F:minor groove of adenine-thymine-rich DNA binding"/>
    <property type="evidence" value="ECO:0007669"/>
    <property type="project" value="UniProtKB-UniRule"/>
</dbReference>
<evidence type="ECO:0000256" key="2">
    <source>
        <dbReference type="ARBA" id="ARBA00023242"/>
    </source>
</evidence>
<feature type="compositionally biased region" description="Polar residues" evidence="4">
    <location>
        <begin position="127"/>
        <end position="143"/>
    </location>
</feature>
<dbReference type="Proteomes" id="UP001177140">
    <property type="component" value="Unassembled WGS sequence"/>
</dbReference>
<evidence type="ECO:0000256" key="3">
    <source>
        <dbReference type="RuleBase" id="RU367031"/>
    </source>
</evidence>
<gene>
    <name evidence="6" type="ORF">MKW94_014796</name>
</gene>
<evidence type="ECO:0000256" key="1">
    <source>
        <dbReference type="ARBA" id="ARBA00004123"/>
    </source>
</evidence>
<reference evidence="6" key="1">
    <citation type="submission" date="2022-03" db="EMBL/GenBank/DDBJ databases">
        <title>A functionally conserved STORR gene fusion in Papaver species that diverged 16.8 million years ago.</title>
        <authorList>
            <person name="Catania T."/>
        </authorList>
    </citation>
    <scope>NUCLEOTIDE SEQUENCE</scope>
    <source>
        <strain evidence="6">S-191538</strain>
    </source>
</reference>
<evidence type="ECO:0000313" key="6">
    <source>
        <dbReference type="EMBL" id="MCL7027452.1"/>
    </source>
</evidence>
<dbReference type="FunFam" id="3.30.1330.80:FF:000003">
    <property type="entry name" value="AT-hook motif nuclear-localized protein 1-like"/>
    <property type="match status" value="1"/>
</dbReference>
<dbReference type="AlphaFoldDB" id="A0AA41V0V7"/>
<feature type="region of interest" description="Disordered" evidence="4">
    <location>
        <begin position="335"/>
        <end position="417"/>
    </location>
</feature>
<feature type="compositionally biased region" description="Polar residues" evidence="4">
    <location>
        <begin position="24"/>
        <end position="33"/>
    </location>
</feature>
<feature type="region of interest" description="Disordered" evidence="4">
    <location>
        <begin position="65"/>
        <end position="204"/>
    </location>
</feature>
<keyword evidence="7" id="KW-1185">Reference proteome</keyword>
<dbReference type="SUPFAM" id="SSF117856">
    <property type="entry name" value="AF0104/ALDC/Ptd012-like"/>
    <property type="match status" value="1"/>
</dbReference>
<comment type="function">
    <text evidence="3">Transcription factor that specifically binds AT-rich DNA sequences related to the nuclear matrix attachment regions (MARs).</text>
</comment>
<dbReference type="CDD" id="cd11378">
    <property type="entry name" value="DUF296"/>
    <property type="match status" value="1"/>
</dbReference>
<dbReference type="Gene3D" id="3.30.1330.80">
    <property type="entry name" value="Hypothetical protein, similar to alpha- acetolactate decarboxylase, domain 2"/>
    <property type="match status" value="1"/>
</dbReference>
<feature type="compositionally biased region" description="Gly residues" evidence="4">
    <location>
        <begin position="347"/>
        <end position="362"/>
    </location>
</feature>
<keyword evidence="3" id="KW-0804">Transcription</keyword>
<sequence>MSGISGSESGIMSAGRDSFGGVQKNHQIHNSQPSGGGGGGGGATTANMRLAFSSDGTAVYAPIISSSPTYQSSGGGGSGSGGLGGAADNSAGNNLKPGLNMNVSGGEPMKRKRGRPRKYGPDGSIAGQLTLTAPSTPLQTGPTPNLIPVQLQPPVSVQAPPPPPPGLSNSSTPTSPPSPSSMKKSRGRPPGSGKKHQMEALGSGGIGFTPHVIAVKAGEDVSSRIMSFAQNSPRAICILSANGAISNVTLRQAATSGGTVTYEGRFEILSLSGSFLLSESGGQRSRTGGLSVSLAGPDGRVLGGSVAGLLTAASPVQVVVGSFIVDGRKATKSNQFESNYAPPKPNPGGGGGNGMMSGGGTVGSPTSKGTTMSESSGGGPGSPLNHSTGACTNNNNNNNNHHHHNHNLQSMANMPWK</sequence>
<dbReference type="EMBL" id="JAJJMA010068458">
    <property type="protein sequence ID" value="MCL7027452.1"/>
    <property type="molecule type" value="Genomic_DNA"/>
</dbReference>
<feature type="compositionally biased region" description="Polar residues" evidence="4">
    <location>
        <begin position="408"/>
        <end position="417"/>
    </location>
</feature>
<keyword evidence="2 3" id="KW-0539">Nucleus</keyword>
<dbReference type="PANTHER" id="PTHR31500:SF57">
    <property type="entry name" value="AT-HOOK MOTIF NUCLEAR-LOCALIZED PROTEIN 10"/>
    <property type="match status" value="1"/>
</dbReference>
<accession>A0AA41V0V7</accession>
<dbReference type="InterPro" id="IPR005175">
    <property type="entry name" value="PPC_dom"/>
</dbReference>
<feature type="compositionally biased region" description="Low complexity" evidence="4">
    <location>
        <begin position="1"/>
        <end position="15"/>
    </location>
</feature>
<comment type="domain">
    <text evidence="3">The PPC domain mediates interactions between AHL proteins.</text>
</comment>
<keyword evidence="3" id="KW-0805">Transcription regulation</keyword>
<comment type="subcellular location">
    <subcellularLocation>
        <location evidence="1 3">Nucleus</location>
    </subcellularLocation>
</comment>
<dbReference type="PANTHER" id="PTHR31500">
    <property type="entry name" value="AT-HOOK MOTIF NUCLEAR-LOCALIZED PROTEIN 9"/>
    <property type="match status" value="1"/>
</dbReference>
<dbReference type="GO" id="GO:0005634">
    <property type="term" value="C:nucleus"/>
    <property type="evidence" value="ECO:0007669"/>
    <property type="project" value="UniProtKB-SubCell"/>
</dbReference>
<feature type="domain" description="PPC" evidence="5">
    <location>
        <begin position="204"/>
        <end position="344"/>
    </location>
</feature>
<proteinExistence type="predicted"/>